<feature type="transmembrane region" description="Helical" evidence="6">
    <location>
        <begin position="50"/>
        <end position="69"/>
    </location>
</feature>
<dbReference type="GO" id="GO:0016765">
    <property type="term" value="F:transferase activity, transferring alkyl or aryl (other than methyl) groups"/>
    <property type="evidence" value="ECO:0007669"/>
    <property type="project" value="InterPro"/>
</dbReference>
<dbReference type="InterPro" id="IPR050475">
    <property type="entry name" value="Prenyltransferase_related"/>
</dbReference>
<dbReference type="InterPro" id="IPR044878">
    <property type="entry name" value="UbiA_sf"/>
</dbReference>
<sequence>MPIKSHFRLLIDALKLSRVNNLFIIGCTQYAGAVFVLGRNQNPFDLLMDARLLGLVVATMIVAASGYFINDYYDIKIDLINKPNKVIVGKNIKRRPVMLAHLGMNTAGILLGVWVSVWVGLVNLVCAVLLWWYSNQLKRLPFVGNFVVALMTAATLLVLGVFYQRFDLLLFVYAFFAFGITLIREVIKDIEDMEGDERFGGATLPIVIGMRKTKYVLYVLMVAFFFALCYFLYRLASLEMTIYFSIMGLFYVHFIGLLVRADTKIAFTRLSNYCKWLIVAGIFSMAILYI</sequence>
<dbReference type="PANTHER" id="PTHR42723:SF1">
    <property type="entry name" value="CHLOROPHYLL SYNTHASE, CHLOROPLASTIC"/>
    <property type="match status" value="1"/>
</dbReference>
<keyword evidence="7" id="KW-0808">Transferase</keyword>
<feature type="transmembrane region" description="Helical" evidence="6">
    <location>
        <begin position="215"/>
        <end position="236"/>
    </location>
</feature>
<name>A0A1M6TU53_REIAG</name>
<comment type="subcellular location">
    <subcellularLocation>
        <location evidence="1">Membrane</location>
        <topology evidence="1">Multi-pass membrane protein</topology>
    </subcellularLocation>
</comment>
<keyword evidence="3 6" id="KW-0812">Transmembrane</keyword>
<accession>A0A1M6TU53</accession>
<evidence type="ECO:0000256" key="6">
    <source>
        <dbReference type="SAM" id="Phobius"/>
    </source>
</evidence>
<feature type="transmembrane region" description="Helical" evidence="6">
    <location>
        <begin position="242"/>
        <end position="261"/>
    </location>
</feature>
<keyword evidence="4 6" id="KW-1133">Transmembrane helix</keyword>
<evidence type="ECO:0000313" key="7">
    <source>
        <dbReference type="EMBL" id="SHK60522.1"/>
    </source>
</evidence>
<keyword evidence="2" id="KW-1003">Cell membrane</keyword>
<protein>
    <submittedName>
        <fullName evidence="7">4-hydroxybenzoate polyprenyltransferase</fullName>
    </submittedName>
</protein>
<evidence type="ECO:0000256" key="5">
    <source>
        <dbReference type="ARBA" id="ARBA00023136"/>
    </source>
</evidence>
<dbReference type="Gene3D" id="1.10.357.140">
    <property type="entry name" value="UbiA prenyltransferase"/>
    <property type="match status" value="1"/>
</dbReference>
<feature type="transmembrane region" description="Helical" evidence="6">
    <location>
        <begin position="20"/>
        <end position="38"/>
    </location>
</feature>
<reference evidence="8" key="1">
    <citation type="submission" date="2016-11" db="EMBL/GenBank/DDBJ databases">
        <authorList>
            <person name="Varghese N."/>
            <person name="Submissions S."/>
        </authorList>
    </citation>
    <scope>NUCLEOTIDE SEQUENCE [LARGE SCALE GENOMIC DNA]</scope>
    <source>
        <strain evidence="8">DSM 26134</strain>
    </source>
</reference>
<feature type="transmembrane region" description="Helical" evidence="6">
    <location>
        <begin position="168"/>
        <end position="187"/>
    </location>
</feature>
<dbReference type="Proteomes" id="UP000184474">
    <property type="component" value="Unassembled WGS sequence"/>
</dbReference>
<feature type="transmembrane region" description="Helical" evidence="6">
    <location>
        <begin position="273"/>
        <end position="289"/>
    </location>
</feature>
<dbReference type="Pfam" id="PF01040">
    <property type="entry name" value="UbiA"/>
    <property type="match status" value="1"/>
</dbReference>
<dbReference type="AlphaFoldDB" id="A0A1M6TU53"/>
<dbReference type="CDD" id="cd13961">
    <property type="entry name" value="PT_UbiA_DGGGPS"/>
    <property type="match status" value="1"/>
</dbReference>
<organism evidence="7 8">
    <name type="scientific">Reichenbachiella agariperforans</name>
    <dbReference type="NCBI Taxonomy" id="156994"/>
    <lineage>
        <taxon>Bacteria</taxon>
        <taxon>Pseudomonadati</taxon>
        <taxon>Bacteroidota</taxon>
        <taxon>Cytophagia</taxon>
        <taxon>Cytophagales</taxon>
        <taxon>Reichenbachiellaceae</taxon>
        <taxon>Reichenbachiella</taxon>
    </lineage>
</organism>
<dbReference type="InterPro" id="IPR000537">
    <property type="entry name" value="UbiA_prenyltransferase"/>
</dbReference>
<evidence type="ECO:0000256" key="3">
    <source>
        <dbReference type="ARBA" id="ARBA00022692"/>
    </source>
</evidence>
<proteinExistence type="predicted"/>
<dbReference type="STRING" id="156994.SAMN04488028_106187"/>
<dbReference type="RefSeq" id="WP_073123957.1">
    <property type="nucleotide sequence ID" value="NZ_FRAA01000006.1"/>
</dbReference>
<dbReference type="Gene3D" id="1.20.120.1780">
    <property type="entry name" value="UbiA prenyltransferase"/>
    <property type="match status" value="1"/>
</dbReference>
<evidence type="ECO:0000256" key="2">
    <source>
        <dbReference type="ARBA" id="ARBA00022475"/>
    </source>
</evidence>
<feature type="transmembrane region" description="Helical" evidence="6">
    <location>
        <begin position="140"/>
        <end position="162"/>
    </location>
</feature>
<evidence type="ECO:0000256" key="1">
    <source>
        <dbReference type="ARBA" id="ARBA00004141"/>
    </source>
</evidence>
<keyword evidence="8" id="KW-1185">Reference proteome</keyword>
<keyword evidence="5 6" id="KW-0472">Membrane</keyword>
<dbReference type="PANTHER" id="PTHR42723">
    <property type="entry name" value="CHLOROPHYLL SYNTHASE"/>
    <property type="match status" value="1"/>
</dbReference>
<gene>
    <name evidence="7" type="ORF">SAMN04488028_106187</name>
</gene>
<evidence type="ECO:0000256" key="4">
    <source>
        <dbReference type="ARBA" id="ARBA00022989"/>
    </source>
</evidence>
<dbReference type="GO" id="GO:0016020">
    <property type="term" value="C:membrane"/>
    <property type="evidence" value="ECO:0007669"/>
    <property type="project" value="UniProtKB-SubCell"/>
</dbReference>
<feature type="transmembrane region" description="Helical" evidence="6">
    <location>
        <begin position="107"/>
        <end position="133"/>
    </location>
</feature>
<dbReference type="EMBL" id="FRAA01000006">
    <property type="protein sequence ID" value="SHK60522.1"/>
    <property type="molecule type" value="Genomic_DNA"/>
</dbReference>
<evidence type="ECO:0000313" key="8">
    <source>
        <dbReference type="Proteomes" id="UP000184474"/>
    </source>
</evidence>